<keyword evidence="5 6" id="KW-0472">Membrane</keyword>
<keyword evidence="8" id="KW-1185">Reference proteome</keyword>
<gene>
    <name evidence="7" type="ORF">ACFP58_09185</name>
</gene>
<feature type="transmembrane region" description="Helical" evidence="6">
    <location>
        <begin position="200"/>
        <end position="221"/>
    </location>
</feature>
<feature type="transmembrane region" description="Helical" evidence="6">
    <location>
        <begin position="82"/>
        <end position="100"/>
    </location>
</feature>
<dbReference type="InterPro" id="IPR045225">
    <property type="entry name" value="Uracil/uridine/allantoin_perm"/>
</dbReference>
<dbReference type="Proteomes" id="UP001596264">
    <property type="component" value="Unassembled WGS sequence"/>
</dbReference>
<dbReference type="Pfam" id="PF02133">
    <property type="entry name" value="Transp_cyt_pur"/>
    <property type="match status" value="1"/>
</dbReference>
<comment type="subcellular location">
    <subcellularLocation>
        <location evidence="1">Membrane</location>
        <topology evidence="1">Multi-pass membrane protein</topology>
    </subcellularLocation>
</comment>
<feature type="transmembrane region" description="Helical" evidence="6">
    <location>
        <begin position="173"/>
        <end position="193"/>
    </location>
</feature>
<dbReference type="InterPro" id="IPR001248">
    <property type="entry name" value="Pur-cyt_permease"/>
</dbReference>
<feature type="transmembrane region" description="Helical" evidence="6">
    <location>
        <begin position="139"/>
        <end position="161"/>
    </location>
</feature>
<feature type="transmembrane region" description="Helical" evidence="6">
    <location>
        <begin position="448"/>
        <end position="468"/>
    </location>
</feature>
<evidence type="ECO:0000313" key="7">
    <source>
        <dbReference type="EMBL" id="MFC6381625.1"/>
    </source>
</evidence>
<keyword evidence="4 6" id="KW-1133">Transmembrane helix</keyword>
<feature type="transmembrane region" description="Helical" evidence="6">
    <location>
        <begin position="474"/>
        <end position="490"/>
    </location>
</feature>
<evidence type="ECO:0000313" key="8">
    <source>
        <dbReference type="Proteomes" id="UP001596264"/>
    </source>
</evidence>
<feature type="transmembrane region" description="Helical" evidence="6">
    <location>
        <begin position="369"/>
        <end position="388"/>
    </location>
</feature>
<reference evidence="8" key="1">
    <citation type="journal article" date="2019" name="Int. J. Syst. Evol. Microbiol.">
        <title>The Global Catalogue of Microorganisms (GCM) 10K type strain sequencing project: providing services to taxonomists for standard genome sequencing and annotation.</title>
        <authorList>
            <consortium name="The Broad Institute Genomics Platform"/>
            <consortium name="The Broad Institute Genome Sequencing Center for Infectious Disease"/>
            <person name="Wu L."/>
            <person name="Ma J."/>
        </authorList>
    </citation>
    <scope>NUCLEOTIDE SEQUENCE [LARGE SCALE GENOMIC DNA]</scope>
    <source>
        <strain evidence="8">CCM 2050</strain>
    </source>
</reference>
<evidence type="ECO:0000256" key="5">
    <source>
        <dbReference type="ARBA" id="ARBA00023136"/>
    </source>
</evidence>
<keyword evidence="3 6" id="KW-0812">Transmembrane</keyword>
<evidence type="ECO:0000256" key="2">
    <source>
        <dbReference type="ARBA" id="ARBA00008974"/>
    </source>
</evidence>
<evidence type="ECO:0000256" key="6">
    <source>
        <dbReference type="SAM" id="Phobius"/>
    </source>
</evidence>
<evidence type="ECO:0000256" key="3">
    <source>
        <dbReference type="ARBA" id="ARBA00022692"/>
    </source>
</evidence>
<protein>
    <submittedName>
        <fullName evidence="7">NCS1 family nucleobase:cation symporter-1</fullName>
    </submittedName>
</protein>
<dbReference type="Gene3D" id="1.10.4160.10">
    <property type="entry name" value="Hydantoin permease"/>
    <property type="match status" value="1"/>
</dbReference>
<feature type="transmembrane region" description="Helical" evidence="6">
    <location>
        <begin position="329"/>
        <end position="348"/>
    </location>
</feature>
<dbReference type="EMBL" id="JBHSTZ010000025">
    <property type="protein sequence ID" value="MFC6381625.1"/>
    <property type="molecule type" value="Genomic_DNA"/>
</dbReference>
<evidence type="ECO:0000256" key="1">
    <source>
        <dbReference type="ARBA" id="ARBA00004141"/>
    </source>
</evidence>
<dbReference type="RefSeq" id="WP_201561812.1">
    <property type="nucleotide sequence ID" value="NZ_CAJGZK010000004.1"/>
</dbReference>
<organism evidence="7 8">
    <name type="scientific">Psychrobacter glacincola</name>
    <dbReference type="NCBI Taxonomy" id="56810"/>
    <lineage>
        <taxon>Bacteria</taxon>
        <taxon>Pseudomonadati</taxon>
        <taxon>Pseudomonadota</taxon>
        <taxon>Gammaproteobacteria</taxon>
        <taxon>Moraxellales</taxon>
        <taxon>Moraxellaceae</taxon>
        <taxon>Psychrobacter</taxon>
    </lineage>
</organism>
<dbReference type="CDD" id="cd11555">
    <property type="entry name" value="SLC-NCS1sbd_u1"/>
    <property type="match status" value="1"/>
</dbReference>
<dbReference type="PANTHER" id="PTHR30618:SF6">
    <property type="entry name" value="NCS1 FAMILY NUCLEOBASE:CATION SYMPORTER-1"/>
    <property type="match status" value="1"/>
</dbReference>
<feature type="transmembrane region" description="Helical" evidence="6">
    <location>
        <begin position="285"/>
        <end position="309"/>
    </location>
</feature>
<accession>A0ABW1W948</accession>
<evidence type="ECO:0000256" key="4">
    <source>
        <dbReference type="ARBA" id="ARBA00022989"/>
    </source>
</evidence>
<feature type="transmembrane region" description="Helical" evidence="6">
    <location>
        <begin position="394"/>
        <end position="419"/>
    </location>
</feature>
<comment type="similarity">
    <text evidence="2">Belongs to the purine-cytosine permease (2.A.39) family.</text>
</comment>
<proteinExistence type="inferred from homology"/>
<feature type="transmembrane region" description="Helical" evidence="6">
    <location>
        <begin position="241"/>
        <end position="265"/>
    </location>
</feature>
<comment type="caution">
    <text evidence="7">The sequence shown here is derived from an EMBL/GenBank/DDBJ whole genome shotgun (WGS) entry which is preliminary data.</text>
</comment>
<sequence>MSTANEQGSQLSTQSNSALYDCNTFNPERKNSRLYNEDLAPLQPEQRNWGWFAIFNVWSNDIQSLFGYTLAASLFLSYGLSGWWVMAAIICSGFIVMWMVNLTGKPSVKYGIPFPVLIRASMGINGANLPAILRAIIGIFWYGVQTYFASTAVAILLAIVIGSPDATFLGLNSTAWIAFVIVWVFQILLFWAGIEPIKHFLNWAGPLVYVVMVILMAVIWYQSGSELLPAINSIFASGSDYSGNAIQAFTAIVGTMVAYFAAVVINFGDFSRFLRSERDMRLGNLLGLPINMVFFSFIALVITAGTLVIFGEALTNPSDIVDRVDTLPLTIIAALTFFAATVGINMVANFIPPAYDLANLFPKHINFRMGGLITAVIAFFIGALWLSFISKIGIVGFVNAIGAVIAPFFGILIIDYYLIKRQHIDMNDLFSDQPTGAYYYYKGWNIRALIAFAIGAIFSIATVLIPALTKLEGYGFLLGAALGGIVYWVLMRPYAVDPNTIVE</sequence>
<name>A0ABW1W948_9GAMM</name>
<dbReference type="PANTHER" id="PTHR30618">
    <property type="entry name" value="NCS1 FAMILY PURINE/PYRIMIDINE TRANSPORTER"/>
    <property type="match status" value="1"/>
</dbReference>